<feature type="compositionally biased region" description="Polar residues" evidence="2">
    <location>
        <begin position="1569"/>
        <end position="1583"/>
    </location>
</feature>
<feature type="compositionally biased region" description="Basic and acidic residues" evidence="2">
    <location>
        <begin position="1205"/>
        <end position="1228"/>
    </location>
</feature>
<feature type="domain" description="Ig-like" evidence="3">
    <location>
        <begin position="542"/>
        <end position="634"/>
    </location>
</feature>
<sequence length="3445" mass="387947">MGVTDDLAPSFTQKPQLRQEDDGNKLVFECQLLAAPQPEICWFRGDEQLKEDNRTKFKIQSIANNKFVVVLELDDVVETDAGLYKVKAKNKMGEVAASINLNFSPADEEKQKQVDGKAPTFARKPAIRQEDDGKRLIFECRIEATPVPSVTWFHNTQQVTPGARHKVAVTKEGNSYQASLEISGVTVEDAGKYRVTAKNELGESNATISLNFDSDEAPVPDDTIKPTFTERPVIRQSDDGTKITFECRCVGKPKPTIAWYHGKKQIKESSRYKISLDEDQTLYHMARLEIIGVEDSDKGEYRAMAKNKCGEGVAKINLNFESGDKPKIPDGKPPRFPKKPTIRQDGDVLVMECVLEAYPLPDIAWFHGEKEIKDGKKIKMSRKVVGRDTYNLTLEILNPTREDGGNYRCNAFNVFGESNANIALNFQGGDDDNGFAPSFIEKPLIIPNEDGTLITMRCICKAKPAAEVMWYRGTTVIKASSKIEIKSTDKGEDIYELVLLLANPTSADGGSYRCHVRNEFGESNANLNLNIEAEPEPEGEGPTFVEKPTITSKDNGKLVTMGCKVKASPKPTIVWYHEGVEIRDSSKIKTRIEVKEDIYTIILELIDPGVEDSGLYKCNIKNELGELNANLTLNIEIIPVIKEKPKIIKIIKKKTVIVECKVLSKFAPSCTWFKESSAVREDSRHTVLIEPLREGEFTVKLEISNISQQDKGSYKLVAKNEKGEATSQQVEITDIPEEKGDKPQIIKHLRSLAKKENEEAEFIAVLKSSDQSCRCTWYKNSTVVRESSELNTSFDGTNARLIIRKVSSKYVATYKVVIKNEFGEDESSAELTLTEEKKKKKEEEEEEEKTVIEESEEEMSIVEEKSIVEENHVEEKRKEEESRMEQQRKESLAKKTTKKEEIKETKKEEIEVSASKTETKVEAKKVESKKEEIKKAEAEAEEAKKIIEKKTAKTEEEKKALLEKLEKKKKEPEPEAKIEIPKLRSVKPKEAPAEEKKEATKKTEKTTEKKTVVKKKVVAKKEEKEDEIEFVDDYERPVLEKYEKISPTPLAKKPKEDDLAKTKRGSIAESVKSEQYESEEEASVAAPVPEKKTKVDTKEKVDDVKPETKRPSIKKGLPKPEEPVDELSNMKLTKRPSIQTEQAAPEPQVATKSKKPAQKPQPEKEFVDDYERPELEKYEKFTPTPSERVKKQNGVAEAAPELIDDYEKPELEKHESYTRAPKDKKPEVTEEQPDMMSGKIKPKGPEDEPEVPTLRKRSFAKEKEEEVKPEEKPKKKPTDKPLPDSKKRPSLKEKEVVEEFVDDYERPVLEKYEKITPTPLEKKKKQDDKQPEEEVPSATAIGRRRSVKGKDKPEPMETDESVSISKPKTPAKPAQTPEDVSLTHKTPADIKPTEDEAEAKLKIKKPEVVEEKTLKRPAAKTQKGEDTEESVNLTQPRTKTSTTAPEEASLTQKTPAKKKPTTGADGATLKVKKPAVAKKAKEEEPEYTLDFVDDYERPVLEKYEKVTPTPTVREKKEKEMKIDSRRTSVQSEVSESESRRSSIVENKGLTKLTKESAESRKSSISSIAEQQQVTQIKKTTAQRPSIKEPEPAELDKIKLKKVAIEEKKVEEEAKKVKKTTVKKKAEDLPEIADYERPELEKYEKFTPTPTTKDKPEKDKPADKPKVPEIKAPAAETLAAPKIEVIREKSPRKPSLAPAPASRRGSLIPPPEEMGRRPSLIISDEVTKLRPGEVLDDKKRRKSGDARRPSVQDLEDLINKPSVPLKPSGNEGPPVIVDFQESNSAIEEETGYLTVQVEGNPPPTFKFYKGVTEIIEGGRFKYITDGENGLITLCMRKVKPNDEGKYRVVVSNIHGEDSAEMQLYVSDSSGMDFRAMLKKRKYAKWGEKKEEIDTTLKEVEKPVPALKKVERKQESFLKPLVDQFAKEGKDKKVVFEANFSKPNAKPKWFFRKDELFPGSKYKMQNEQDSYKLIIYNPKVEDTGKITIEIGGVTCTAFLQVEEPDPSYTFTKHLKKVTSGYTKHETLLECAVSNSLAIVSWWKGDEKLEDGEDFQITKELSGACKLLIKNSKLEDSGKYRCQIEKQPEKSETEVKIIEYPYKFTKVLKSQQATEKDNITLLCELDDAGGDVEWFKNGEPVKPDKRISIVKDGRKRKIVIKDAKVTDAGAYKCVSNADETACELIVNYSNRFNKKLKDTEAIERDKVVLEVELQDQTAEAVWSFNGQPIVPSDRIEIKNLGGGKHQLIFNKLEMEDDGEILCESGKLSSSCKLTVKKGESKPAIESPEEFNGPAGQPFVIEVPYKITGTRVSPIEAKLFKDGKALPIKEVEAVVEQEKVLFKIKKPTREGTGIYQIKLSNAQGEDSKDVTINMQSVPTPPQDVEVAEVFQTSCVVTWKAPQDDGGSGIIKYVIERQDLSLKAGWDNVGEVAFGQPLKHKVEDLVAKKTYKFRIRAVNKIGSSEPGLFGKPVLAKDPWDEPSKPKNVELTDWDKDHADLKWQKPDNDGGAPITGYVIEYKEKFGKDWVKGKEVPGDCLSATQDGLKEGGTYEFRVRAINRAGPGEPSDTTKPIVAKCRFVKPFIVGDGLQNLIVKKGQVITYDIKYGGEPEPEVKWIRGEEKRGKQIKEQEIRDDGERITIDKYEKNTVLNVRKTTRPDSGKYKLVLTNSSGTCESVADVVVLDKPNRPNGPIEVVDVRAEKATVKWKKPDDWEGSDITGYTLEKMDQDTGNWVPCGETGPEPTECVVKGLTPNHKYKFRVRAINKEGESEPLETDTFILAKNPYDPPKPPSKPVIVDYDNMSVSLQWEPPKDDGGRPILGYVVEMKDKFSPDWIEVVKTNDTKTEYKVEGLKEKMVYQFRVKAHNKAGVGEASQPTDNHLCKHRNLKPRIERSTFKSVIIKAGRTHKWSVDVIGEPPPDCMWSWRENIKLVSTERIKIENKEYHTDFTIVNAVRRDTGKYKLRAENCNGFDEETVELTVLSKPSAPKGPLEVSDVHAEGCKVRWEKPEDDGGSPIKEYELEKMDMQTGKWVRVGRVAGDKKPLEMEVTGLEPGHQYKFRVTACNDEGDSEPLETEKAMLAKNPFDISDKPGNVEVADHDNQSADIKWDPPKSDGGAPIQKYIIQKRPKGATDWENALEVPGTATTGKVEGLPEGSEYQFRVIAVNKAGPSEPSDATKMTMIRHKALKPRIDRTNLKAVVVRAGKPVFFDVNVKGEPAPTVQWFQKWKAEEKEVKENVHNVDYNTKLDIKQTVRAQTGTYRILATNQHGTDEAEVEVTVLSSPGKPMGPLKVTDVTKSGCKLAWKKPEDDGGKPVTGYVVEKLNKATGRWVPVGKCTEPEMEVKGLQEGEEYEFRVKAVNDEGESEPLVTDHSIIAKNPYDPPGKPSVPVIDDWDENRVDLVWEAPRTTVGRPSPATLSRRRRSSALGKRRWLLRYVCLGFMKACVIYY</sequence>
<dbReference type="Gene3D" id="2.60.40.10">
    <property type="entry name" value="Immunoglobulins"/>
    <property type="match status" value="24"/>
</dbReference>
<feature type="domain" description="Ig-like" evidence="3">
    <location>
        <begin position="639"/>
        <end position="733"/>
    </location>
</feature>
<dbReference type="SUPFAM" id="SSF48726">
    <property type="entry name" value="Immunoglobulin"/>
    <property type="match status" value="17"/>
</dbReference>
<dbReference type="FunFam" id="2.60.40.10:FF:000935">
    <property type="entry name" value="Uncharacterized protein, isoform I"/>
    <property type="match status" value="1"/>
</dbReference>
<feature type="domain" description="Ig-like" evidence="3">
    <location>
        <begin position="2578"/>
        <end position="2677"/>
    </location>
</feature>
<feature type="region of interest" description="Disordered" evidence="2">
    <location>
        <begin position="1506"/>
        <end position="1593"/>
    </location>
</feature>
<feature type="compositionally biased region" description="Acidic residues" evidence="2">
    <location>
        <begin position="843"/>
        <end position="861"/>
    </location>
</feature>
<dbReference type="SMART" id="SM00060">
    <property type="entry name" value="FN3"/>
    <property type="match status" value="7"/>
</dbReference>
<feature type="compositionally biased region" description="Basic and acidic residues" evidence="2">
    <location>
        <begin position="1161"/>
        <end position="1180"/>
    </location>
</feature>
<evidence type="ECO:0000256" key="2">
    <source>
        <dbReference type="SAM" id="MobiDB-lite"/>
    </source>
</evidence>
<feature type="compositionally biased region" description="Basic and acidic residues" evidence="2">
    <location>
        <begin position="917"/>
        <end position="942"/>
    </location>
</feature>
<feature type="domain" description="Ig-like" evidence="3">
    <location>
        <begin position="119"/>
        <end position="209"/>
    </location>
</feature>
<feature type="domain" description="Ig-like" evidence="3">
    <location>
        <begin position="2098"/>
        <end position="2186"/>
    </location>
</feature>
<feature type="compositionally biased region" description="Basic and acidic residues" evidence="2">
    <location>
        <begin position="965"/>
        <end position="1011"/>
    </location>
</feature>
<feature type="domain" description="Fibronectin type-III" evidence="4">
    <location>
        <begin position="3282"/>
        <end position="3375"/>
    </location>
</feature>
<feature type="domain" description="Fibronectin type-III" evidence="4">
    <location>
        <begin position="2983"/>
        <end position="3080"/>
    </location>
</feature>
<dbReference type="Proteomes" id="UP000653454">
    <property type="component" value="Unassembled WGS sequence"/>
</dbReference>
<evidence type="ECO:0000313" key="6">
    <source>
        <dbReference type="Proteomes" id="UP000653454"/>
    </source>
</evidence>
<dbReference type="InterPro" id="IPR036179">
    <property type="entry name" value="Ig-like_dom_sf"/>
</dbReference>
<dbReference type="FunFam" id="2.60.40.10:FF:000876">
    <property type="entry name" value="Uncharacterized protein, isoform H"/>
    <property type="match status" value="1"/>
</dbReference>
<feature type="compositionally biased region" description="Basic and acidic residues" evidence="2">
    <location>
        <begin position="1651"/>
        <end position="1668"/>
    </location>
</feature>
<reference evidence="5" key="1">
    <citation type="submission" date="2020-11" db="EMBL/GenBank/DDBJ databases">
        <authorList>
            <person name="Whiteford S."/>
        </authorList>
    </citation>
    <scope>NUCLEOTIDE SEQUENCE</scope>
</reference>
<evidence type="ECO:0000259" key="4">
    <source>
        <dbReference type="PROSITE" id="PS50853"/>
    </source>
</evidence>
<dbReference type="InterPro" id="IPR050964">
    <property type="entry name" value="Striated_Muscle_Regulatory"/>
</dbReference>
<feature type="compositionally biased region" description="Basic and acidic residues" evidence="2">
    <location>
        <begin position="1089"/>
        <end position="1110"/>
    </location>
</feature>
<evidence type="ECO:0000259" key="3">
    <source>
        <dbReference type="PROSITE" id="PS50835"/>
    </source>
</evidence>
<feature type="domain" description="Fibronectin type-III" evidence="4">
    <location>
        <begin position="2685"/>
        <end position="2780"/>
    </location>
</feature>
<dbReference type="FunFam" id="2.60.40.10:FF:000056">
    <property type="entry name" value="twitchin isoform X4"/>
    <property type="match status" value="5"/>
</dbReference>
<feature type="region of interest" description="Disordered" evidence="2">
    <location>
        <begin position="1611"/>
        <end position="1770"/>
    </location>
</feature>
<dbReference type="SUPFAM" id="SSF49265">
    <property type="entry name" value="Fibronectin type III"/>
    <property type="match status" value="4"/>
</dbReference>
<proteinExistence type="predicted"/>
<dbReference type="SMART" id="SM00408">
    <property type="entry name" value="IGc2"/>
    <property type="match status" value="12"/>
</dbReference>
<dbReference type="GO" id="GO:0030154">
    <property type="term" value="P:cell differentiation"/>
    <property type="evidence" value="ECO:0007669"/>
    <property type="project" value="UniProtKB-ARBA"/>
</dbReference>
<gene>
    <name evidence="5" type="ORF">PLXY2_LOCUS4192</name>
</gene>
<feature type="domain" description="Ig-like" evidence="3">
    <location>
        <begin position="437"/>
        <end position="532"/>
    </location>
</feature>
<dbReference type="InterPro" id="IPR003961">
    <property type="entry name" value="FN3_dom"/>
</dbReference>
<feature type="compositionally biased region" description="Basic and acidic residues" evidence="2">
    <location>
        <begin position="1552"/>
        <end position="1561"/>
    </location>
</feature>
<dbReference type="GO" id="GO:0030017">
    <property type="term" value="C:sarcomere"/>
    <property type="evidence" value="ECO:0007669"/>
    <property type="project" value="UniProtKB-ARBA"/>
</dbReference>
<feature type="compositionally biased region" description="Basic and acidic residues" evidence="2">
    <location>
        <begin position="1512"/>
        <end position="1526"/>
    </location>
</feature>
<feature type="domain" description="Ig-like" evidence="3">
    <location>
        <begin position="334"/>
        <end position="425"/>
    </location>
</feature>
<feature type="domain" description="Ig-like" evidence="3">
    <location>
        <begin position="226"/>
        <end position="319"/>
    </location>
</feature>
<feature type="domain" description="Ig-like" evidence="3">
    <location>
        <begin position="9"/>
        <end position="102"/>
    </location>
</feature>
<accession>A0A8S4E3D5</accession>
<name>A0A8S4E3D5_PLUXY</name>
<dbReference type="InterPro" id="IPR013098">
    <property type="entry name" value="Ig_I-set"/>
</dbReference>
<dbReference type="SMART" id="SM00409">
    <property type="entry name" value="IG"/>
    <property type="match status" value="16"/>
</dbReference>
<dbReference type="FunFam" id="2.60.40.10:FF:000051">
    <property type="entry name" value="Uncharacterized protein, isoform J"/>
    <property type="match status" value="2"/>
</dbReference>
<feature type="domain" description="Fibronectin type-III" evidence="4">
    <location>
        <begin position="3086"/>
        <end position="3181"/>
    </location>
</feature>
<dbReference type="CDD" id="cd00063">
    <property type="entry name" value="FN3"/>
    <property type="match status" value="7"/>
</dbReference>
<dbReference type="FunFam" id="2.60.40.10:FF:000097">
    <property type="entry name" value="Bent, isoform F"/>
    <property type="match status" value="7"/>
</dbReference>
<dbReference type="Pfam" id="PF07679">
    <property type="entry name" value="I-set"/>
    <property type="match status" value="15"/>
</dbReference>
<feature type="region of interest" description="Disordered" evidence="2">
    <location>
        <begin position="965"/>
        <end position="1026"/>
    </location>
</feature>
<dbReference type="FunFam" id="2.60.40.10:FF:001003">
    <property type="entry name" value="titin isoform X1"/>
    <property type="match status" value="1"/>
</dbReference>
<organism evidence="5 6">
    <name type="scientific">Plutella xylostella</name>
    <name type="common">Diamondback moth</name>
    <name type="synonym">Plutella maculipennis</name>
    <dbReference type="NCBI Taxonomy" id="51655"/>
    <lineage>
        <taxon>Eukaryota</taxon>
        <taxon>Metazoa</taxon>
        <taxon>Ecdysozoa</taxon>
        <taxon>Arthropoda</taxon>
        <taxon>Hexapoda</taxon>
        <taxon>Insecta</taxon>
        <taxon>Pterygota</taxon>
        <taxon>Neoptera</taxon>
        <taxon>Endopterygota</taxon>
        <taxon>Lepidoptera</taxon>
        <taxon>Glossata</taxon>
        <taxon>Ditrysia</taxon>
        <taxon>Yponomeutoidea</taxon>
        <taxon>Plutellidae</taxon>
        <taxon>Plutella</taxon>
    </lineage>
</organism>
<dbReference type="InterPro" id="IPR003599">
    <property type="entry name" value="Ig_sub"/>
</dbReference>
<feature type="domain" description="Fibronectin type-III" evidence="4">
    <location>
        <begin position="2786"/>
        <end position="2881"/>
    </location>
</feature>
<comment type="caution">
    <text evidence="5">The sequence shown here is derived from an EMBL/GenBank/DDBJ whole genome shotgun (WGS) entry which is preliminary data.</text>
</comment>
<feature type="domain" description="Ig-like" evidence="3">
    <location>
        <begin position="743"/>
        <end position="834"/>
    </location>
</feature>
<keyword evidence="1" id="KW-0677">Repeat</keyword>
<dbReference type="InterPro" id="IPR036116">
    <property type="entry name" value="FN3_sf"/>
</dbReference>
<dbReference type="Pfam" id="PF00041">
    <property type="entry name" value="fn3"/>
    <property type="match status" value="7"/>
</dbReference>
<dbReference type="FunFam" id="2.60.40.10:FF:000567">
    <property type="entry name" value="Uncharacterized protein, isoform G"/>
    <property type="match status" value="1"/>
</dbReference>
<feature type="domain" description="Ig-like" evidence="3">
    <location>
        <begin position="3185"/>
        <end position="3274"/>
    </location>
</feature>
<feature type="compositionally biased region" description="Basic and acidic residues" evidence="2">
    <location>
        <begin position="1623"/>
        <end position="1644"/>
    </location>
</feature>
<evidence type="ECO:0000256" key="1">
    <source>
        <dbReference type="ARBA" id="ARBA00022737"/>
    </source>
</evidence>
<dbReference type="PROSITE" id="PS50835">
    <property type="entry name" value="IG_LIKE"/>
    <property type="match status" value="12"/>
</dbReference>
<dbReference type="InterPro" id="IPR013783">
    <property type="entry name" value="Ig-like_fold"/>
</dbReference>
<feature type="compositionally biased region" description="Polar residues" evidence="2">
    <location>
        <begin position="1430"/>
        <end position="1444"/>
    </location>
</feature>
<dbReference type="GO" id="GO:0009653">
    <property type="term" value="P:anatomical structure morphogenesis"/>
    <property type="evidence" value="ECO:0007669"/>
    <property type="project" value="UniProtKB-ARBA"/>
</dbReference>
<dbReference type="PANTHER" id="PTHR13817:SF151">
    <property type="entry name" value="TITIN"/>
    <property type="match status" value="1"/>
</dbReference>
<feature type="region of interest" description="Disordered" evidence="2">
    <location>
        <begin position="1039"/>
        <end position="1485"/>
    </location>
</feature>
<feature type="domain" description="Fibronectin type-III" evidence="4">
    <location>
        <begin position="2479"/>
        <end position="2574"/>
    </location>
</feature>
<feature type="compositionally biased region" description="Low complexity" evidence="2">
    <location>
        <begin position="1366"/>
        <end position="1377"/>
    </location>
</feature>
<dbReference type="CDD" id="cd00096">
    <property type="entry name" value="Ig"/>
    <property type="match status" value="4"/>
</dbReference>
<feature type="region of interest" description="Disordered" evidence="2">
    <location>
        <begin position="835"/>
        <end position="942"/>
    </location>
</feature>
<dbReference type="InterPro" id="IPR007110">
    <property type="entry name" value="Ig-like_dom"/>
</dbReference>
<feature type="compositionally biased region" description="Basic and acidic residues" evidence="2">
    <location>
        <begin position="1259"/>
        <end position="1329"/>
    </location>
</feature>
<feature type="domain" description="Fibronectin type-III" evidence="4">
    <location>
        <begin position="2376"/>
        <end position="2473"/>
    </location>
</feature>
<dbReference type="PRINTS" id="PR00014">
    <property type="entry name" value="FNTYPEIII"/>
</dbReference>
<dbReference type="FunFam" id="2.60.40.10:FF:000440">
    <property type="entry name" value="Bent, isoform C"/>
    <property type="match status" value="1"/>
</dbReference>
<protein>
    <submittedName>
        <fullName evidence="5">(diamondback moth) hypothetical protein</fullName>
    </submittedName>
</protein>
<dbReference type="InterPro" id="IPR003598">
    <property type="entry name" value="Ig_sub2"/>
</dbReference>
<dbReference type="PROSITE" id="PS50853">
    <property type="entry name" value="FN3"/>
    <property type="match status" value="7"/>
</dbReference>
<feature type="domain" description="Ig-like" evidence="3">
    <location>
        <begin position="2004"/>
        <end position="2095"/>
    </location>
</feature>
<dbReference type="PANTHER" id="PTHR13817">
    <property type="entry name" value="TITIN"/>
    <property type="match status" value="1"/>
</dbReference>
<evidence type="ECO:0000313" key="5">
    <source>
        <dbReference type="EMBL" id="CAG9109336.1"/>
    </source>
</evidence>
<feature type="compositionally biased region" description="Basic and acidic residues" evidence="2">
    <location>
        <begin position="862"/>
        <end position="910"/>
    </location>
</feature>
<feature type="compositionally biased region" description="Basic and acidic residues" evidence="2">
    <location>
        <begin position="1724"/>
        <end position="1749"/>
    </location>
</feature>
<keyword evidence="6" id="KW-1185">Reference proteome</keyword>
<feature type="compositionally biased region" description="Basic and acidic residues" evidence="2">
    <location>
        <begin position="1386"/>
        <end position="1414"/>
    </location>
</feature>
<dbReference type="EMBL" id="CAJHNJ030000011">
    <property type="protein sequence ID" value="CAG9109336.1"/>
    <property type="molecule type" value="Genomic_DNA"/>
</dbReference>